<accession>A0AA41RWD7</accession>
<sequence length="97" mass="11331">MKKSNSSKRNRFLVCFLPVVMEEEDRTMKSSKSEKNFESTVSEKDNKTISNRMRKVKSARNLLSKVAKAVFLDTNSLNELLIICFCNLLNRRRKVEK</sequence>
<dbReference type="AlphaFoldDB" id="A0AA41RWD7"/>
<feature type="region of interest" description="Disordered" evidence="1">
    <location>
        <begin position="28"/>
        <end position="49"/>
    </location>
</feature>
<evidence type="ECO:0000256" key="1">
    <source>
        <dbReference type="SAM" id="MobiDB-lite"/>
    </source>
</evidence>
<keyword evidence="3" id="KW-1185">Reference proteome</keyword>
<gene>
    <name evidence="2" type="ORF">MKW94_013187</name>
</gene>
<comment type="caution">
    <text evidence="2">The sequence shown here is derived from an EMBL/GenBank/DDBJ whole genome shotgun (WGS) entry which is preliminary data.</text>
</comment>
<organism evidence="2 3">
    <name type="scientific">Papaver nudicaule</name>
    <name type="common">Iceland poppy</name>
    <dbReference type="NCBI Taxonomy" id="74823"/>
    <lineage>
        <taxon>Eukaryota</taxon>
        <taxon>Viridiplantae</taxon>
        <taxon>Streptophyta</taxon>
        <taxon>Embryophyta</taxon>
        <taxon>Tracheophyta</taxon>
        <taxon>Spermatophyta</taxon>
        <taxon>Magnoliopsida</taxon>
        <taxon>Ranunculales</taxon>
        <taxon>Papaveraceae</taxon>
        <taxon>Papaveroideae</taxon>
        <taxon>Papaver</taxon>
    </lineage>
</organism>
<dbReference type="EMBL" id="JAJJMA010051822">
    <property type="protein sequence ID" value="MCL7026037.1"/>
    <property type="molecule type" value="Genomic_DNA"/>
</dbReference>
<evidence type="ECO:0000313" key="3">
    <source>
        <dbReference type="Proteomes" id="UP001177140"/>
    </source>
</evidence>
<feature type="compositionally biased region" description="Basic and acidic residues" evidence="1">
    <location>
        <begin position="28"/>
        <end position="47"/>
    </location>
</feature>
<evidence type="ECO:0000313" key="2">
    <source>
        <dbReference type="EMBL" id="MCL7026037.1"/>
    </source>
</evidence>
<reference evidence="2" key="1">
    <citation type="submission" date="2022-03" db="EMBL/GenBank/DDBJ databases">
        <title>A functionally conserved STORR gene fusion in Papaver species that diverged 16.8 million years ago.</title>
        <authorList>
            <person name="Catania T."/>
        </authorList>
    </citation>
    <scope>NUCLEOTIDE SEQUENCE</scope>
    <source>
        <strain evidence="2">S-191538</strain>
    </source>
</reference>
<dbReference type="Proteomes" id="UP001177140">
    <property type="component" value="Unassembled WGS sequence"/>
</dbReference>
<name>A0AA41RWD7_PAPNU</name>
<protein>
    <submittedName>
        <fullName evidence="2">Uncharacterized protein</fullName>
    </submittedName>
</protein>
<proteinExistence type="predicted"/>